<keyword evidence="12" id="KW-0496">Mitochondrion</keyword>
<dbReference type="CDD" id="cd15760">
    <property type="entry name" value="FYVE_scVPS27p_like"/>
    <property type="match status" value="1"/>
</dbReference>
<dbReference type="InterPro" id="IPR011011">
    <property type="entry name" value="Znf_FYVE_PHD"/>
</dbReference>
<dbReference type="Proteomes" id="UP001210925">
    <property type="component" value="Unassembled WGS sequence"/>
</dbReference>
<evidence type="ECO:0000256" key="11">
    <source>
        <dbReference type="ARBA" id="ARBA00047326"/>
    </source>
</evidence>
<dbReference type="SUPFAM" id="SSF51197">
    <property type="entry name" value="Clavaminate synthase-like"/>
    <property type="match status" value="1"/>
</dbReference>
<keyword evidence="3 12" id="KW-0808">Transferase</keyword>
<comment type="cofactor">
    <cofactor evidence="12">
        <name>[4Fe-4S] cluster</name>
        <dbReference type="ChEBI" id="CHEBI:49883"/>
    </cofactor>
    <text evidence="12">Binds 2 [4Fe-4S] clusters per subunit. One cluster is coordinated with 3 cysteines and an exchangeable S-adenosyl-L-methionine.</text>
</comment>
<feature type="coiled-coil region" evidence="14">
    <location>
        <begin position="22"/>
        <end position="111"/>
    </location>
</feature>
<keyword evidence="7" id="KW-0862">Zinc</keyword>
<dbReference type="Pfam" id="PF16881">
    <property type="entry name" value="LIAS_N"/>
    <property type="match status" value="1"/>
</dbReference>
<comment type="catalytic activity">
    <reaction evidence="11 12">
        <text>[[Fe-S] cluster scaffold protein carrying a second [4Fe-4S](2+) cluster] + N(6)-octanoyl-L-lysyl-[protein] + 2 oxidized [2Fe-2S]-[ferredoxin] + 2 S-adenosyl-L-methionine + 4 H(+) = [[Fe-S] cluster scaffold protein] + N(6)-[(R)-dihydrolipoyl]-L-lysyl-[protein] + 4 Fe(3+) + 2 hydrogen sulfide + 2 5'-deoxyadenosine + 2 L-methionine + 2 reduced [2Fe-2S]-[ferredoxin]</text>
        <dbReference type="Rhea" id="RHEA:16585"/>
        <dbReference type="Rhea" id="RHEA-COMP:9928"/>
        <dbReference type="Rhea" id="RHEA-COMP:10000"/>
        <dbReference type="Rhea" id="RHEA-COMP:10001"/>
        <dbReference type="Rhea" id="RHEA-COMP:10475"/>
        <dbReference type="Rhea" id="RHEA-COMP:14568"/>
        <dbReference type="Rhea" id="RHEA-COMP:14569"/>
        <dbReference type="ChEBI" id="CHEBI:15378"/>
        <dbReference type="ChEBI" id="CHEBI:17319"/>
        <dbReference type="ChEBI" id="CHEBI:29034"/>
        <dbReference type="ChEBI" id="CHEBI:29919"/>
        <dbReference type="ChEBI" id="CHEBI:33722"/>
        <dbReference type="ChEBI" id="CHEBI:33737"/>
        <dbReference type="ChEBI" id="CHEBI:33738"/>
        <dbReference type="ChEBI" id="CHEBI:57844"/>
        <dbReference type="ChEBI" id="CHEBI:59789"/>
        <dbReference type="ChEBI" id="CHEBI:78809"/>
        <dbReference type="ChEBI" id="CHEBI:83100"/>
        <dbReference type="EC" id="2.8.1.8"/>
    </reaction>
</comment>
<dbReference type="GO" id="GO:0005739">
    <property type="term" value="C:mitochondrion"/>
    <property type="evidence" value="ECO:0007669"/>
    <property type="project" value="UniProtKB-SubCell"/>
</dbReference>
<dbReference type="Pfam" id="PF04055">
    <property type="entry name" value="Radical_SAM"/>
    <property type="match status" value="1"/>
</dbReference>
<comment type="pathway">
    <text evidence="12">Protein modification; protein lipoylation via endogenous pathway; protein N(6)-(lipoyl)lysine from octanoyl-[acyl-carrier-protein]: step 2/2.</text>
</comment>
<dbReference type="GO" id="GO:0051539">
    <property type="term" value="F:4 iron, 4 sulfur cluster binding"/>
    <property type="evidence" value="ECO:0007669"/>
    <property type="project" value="UniProtKB-UniRule"/>
</dbReference>
<dbReference type="NCBIfam" id="TIGR00510">
    <property type="entry name" value="lipA"/>
    <property type="match status" value="1"/>
</dbReference>
<dbReference type="SFLD" id="SFLDG01058">
    <property type="entry name" value="lipoyl_synthase_like"/>
    <property type="match status" value="1"/>
</dbReference>
<dbReference type="Gene3D" id="3.30.40.10">
    <property type="entry name" value="Zinc/RING finger domain, C3HC4 (zinc finger)"/>
    <property type="match status" value="1"/>
</dbReference>
<dbReference type="InterPro" id="IPR013083">
    <property type="entry name" value="Znf_RING/FYVE/PHD"/>
</dbReference>
<evidence type="ECO:0000256" key="7">
    <source>
        <dbReference type="ARBA" id="ARBA00022833"/>
    </source>
</evidence>
<dbReference type="InterPro" id="IPR017455">
    <property type="entry name" value="Znf_FYVE-rel"/>
</dbReference>
<comment type="subcellular location">
    <subcellularLocation>
        <location evidence="1 12">Mitochondrion</location>
    </subcellularLocation>
</comment>
<keyword evidence="6 13" id="KW-0863">Zinc-finger</keyword>
<comment type="caution">
    <text evidence="17">The sequence shown here is derived from an EMBL/GenBank/DDBJ whole genome shotgun (WGS) entry which is preliminary data.</text>
</comment>
<feature type="domain" description="FYVE-type" evidence="15">
    <location>
        <begin position="201"/>
        <end position="256"/>
    </location>
</feature>
<dbReference type="AlphaFoldDB" id="A0AAD5UMW3"/>
<keyword evidence="10 12" id="KW-0411">Iron-sulfur</keyword>
<feature type="binding site" evidence="12">
    <location>
        <position position="648"/>
    </location>
    <ligand>
        <name>[4Fe-4S] cluster</name>
        <dbReference type="ChEBI" id="CHEBI:49883"/>
        <label>1</label>
    </ligand>
</feature>
<dbReference type="HAMAP" id="MF_00206">
    <property type="entry name" value="Lipoyl_synth"/>
    <property type="match status" value="1"/>
</dbReference>
<dbReference type="InterPro" id="IPR031691">
    <property type="entry name" value="LIAS_N"/>
</dbReference>
<dbReference type="InterPro" id="IPR058240">
    <property type="entry name" value="rSAM_sf"/>
</dbReference>
<evidence type="ECO:0000313" key="17">
    <source>
        <dbReference type="EMBL" id="KAJ3262307.1"/>
    </source>
</evidence>
<reference evidence="17" key="1">
    <citation type="submission" date="2020-05" db="EMBL/GenBank/DDBJ databases">
        <title>Phylogenomic resolution of chytrid fungi.</title>
        <authorList>
            <person name="Stajich J.E."/>
            <person name="Amses K."/>
            <person name="Simmons R."/>
            <person name="Seto K."/>
            <person name="Myers J."/>
            <person name="Bonds A."/>
            <person name="Quandt C.A."/>
            <person name="Barry K."/>
            <person name="Liu P."/>
            <person name="Grigoriev I."/>
            <person name="Longcore J.E."/>
            <person name="James T.Y."/>
        </authorList>
    </citation>
    <scope>NUCLEOTIDE SEQUENCE</scope>
    <source>
        <strain evidence="17">PLAUS21</strain>
    </source>
</reference>
<keyword evidence="4 12" id="KW-0949">S-adenosyl-L-methionine</keyword>
<comment type="similarity">
    <text evidence="12">Belongs to the radical SAM superfamily. Lipoyl synthase family.</text>
</comment>
<evidence type="ECO:0000256" key="9">
    <source>
        <dbReference type="ARBA" id="ARBA00023004"/>
    </source>
</evidence>
<feature type="binding site" evidence="12">
    <location>
        <position position="679"/>
    </location>
    <ligand>
        <name>[4Fe-4S] cluster</name>
        <dbReference type="ChEBI" id="CHEBI:49883"/>
        <label>2</label>
        <note>4Fe-4S-S-AdoMet</note>
    </ligand>
</feature>
<name>A0AAD5UMW3_9FUNG</name>
<feature type="binding site" evidence="12">
    <location>
        <position position="686"/>
    </location>
    <ligand>
        <name>[4Fe-4S] cluster</name>
        <dbReference type="ChEBI" id="CHEBI:49883"/>
        <label>2</label>
        <note>4Fe-4S-S-AdoMet</note>
    </ligand>
</feature>
<evidence type="ECO:0000256" key="8">
    <source>
        <dbReference type="ARBA" id="ARBA00023002"/>
    </source>
</evidence>
<evidence type="ECO:0000259" key="15">
    <source>
        <dbReference type="PROSITE" id="PS50178"/>
    </source>
</evidence>
<evidence type="ECO:0000259" key="16">
    <source>
        <dbReference type="PROSITE" id="PS51918"/>
    </source>
</evidence>
<evidence type="ECO:0000256" key="4">
    <source>
        <dbReference type="ARBA" id="ARBA00022691"/>
    </source>
</evidence>
<dbReference type="InterPro" id="IPR000306">
    <property type="entry name" value="Znf_FYVE"/>
</dbReference>
<evidence type="ECO:0000256" key="14">
    <source>
        <dbReference type="SAM" id="Coils"/>
    </source>
</evidence>
<feature type="domain" description="Radical SAM core" evidence="16">
    <location>
        <begin position="664"/>
        <end position="890"/>
    </location>
</feature>
<dbReference type="CDD" id="cd01335">
    <property type="entry name" value="Radical_SAM"/>
    <property type="match status" value="1"/>
</dbReference>
<sequence>MMGTESDVDEPNQKQHENLGQLALLQRKLDIMNKVIVEQREKIRSYSKIEQQYEAQSSDVEAMKETINRLTEKTSKLEALATQMEQLQCELESMKAESDNLKSELKVSQIAEQNTANKLVEMKQDYTNHIATILQVGNEEMNYLLYQENTIAALEMNLKTWFLKPASLMWKSLLCGGDIHRAVQIHWVPDSATTCCQEPACGAKFTLFNRRHHCRRCGKIYCKDHLKYLNITIVEKTFDENAPRALVCGECSRIAQLPKTQFSSFEECVFSHSDVEVLNDKVRIIWPRDALSPHTQEHVSEYDKLWLQRFQYSKPFQQTIKPVLWDLTNYKRETIDYKDFQTPEGFKIVLQQLHDYGLSFLKNVPTENDTQVEQVAQAFGPIKETFYGKSWNVKNDPNSKNIAYTSLYLGLHMDLMYFESPPALQFLHCLQNTVKGGTSLFLDLFKIVEDMKRDHPKEFKVLCEFPVRFLYENDGHHMDFNRPTISIDINDGYNVYYSPPFQGPLHGPPEKVDEFYEAFALLESKINQRDGLYEYLLKEGDLVIFANRRVLHGRDKFDPQSGNRWLKGTYVGFDEFKDKNGPGLKEFIESSSKMSLEESLELNTPNIHPLTKRQHQKLPSWLKTEIPVGEEYKRIKRDLRGLKLNTVCEEARCPNIGECWGGGDEGTATATIMLMGDECTRGCRFCSVKTNRNPSPLDPDEPENTAEAISRWGLDYIVMTSVDRDDLPDGGAAHFAKTVQLIKQKAPHILVETLTGDFWGKLENVETVALSGVDVYAHNIETVENLQPYVRDRRAGFKQSLSVLERAKKVKPSLVTKTSMMLGLGETDEEVMHALKGYYFLTIELRKIDVDVVTFGQYMRPTKKHMKVEAYITPEKFDYWAKTAKELGFKYVASGPLVRSSYKAGELYIKNILRAEKNKI</sequence>
<dbReference type="Pfam" id="PF02668">
    <property type="entry name" value="TauD"/>
    <property type="match status" value="1"/>
</dbReference>
<proteinExistence type="inferred from homology"/>
<evidence type="ECO:0000256" key="10">
    <source>
        <dbReference type="ARBA" id="ARBA00023014"/>
    </source>
</evidence>
<dbReference type="PROSITE" id="PS50178">
    <property type="entry name" value="ZF_FYVE"/>
    <property type="match status" value="1"/>
</dbReference>
<protein>
    <recommendedName>
        <fullName evidence="12">Lipoyl synthase, mitochondrial</fullName>
        <ecNumber evidence="12">2.8.1.8</ecNumber>
    </recommendedName>
    <alternativeName>
        <fullName evidence="12">Lipoate synthase</fullName>
        <shortName evidence="12">LS</shortName>
        <shortName evidence="12">Lip-syn</shortName>
    </alternativeName>
    <alternativeName>
        <fullName evidence="12">Lipoic acid synthase</fullName>
    </alternativeName>
</protein>
<dbReference type="CDD" id="cd00250">
    <property type="entry name" value="CAS_like"/>
    <property type="match status" value="1"/>
</dbReference>
<dbReference type="GO" id="GO:0016992">
    <property type="term" value="F:lipoate synthase activity"/>
    <property type="evidence" value="ECO:0007669"/>
    <property type="project" value="UniProtKB-UniRule"/>
</dbReference>
<feature type="binding site" evidence="12">
    <location>
        <position position="683"/>
    </location>
    <ligand>
        <name>[4Fe-4S] cluster</name>
        <dbReference type="ChEBI" id="CHEBI:49883"/>
        <label>2</label>
        <note>4Fe-4S-S-AdoMet</note>
    </ligand>
</feature>
<dbReference type="EC" id="2.8.1.8" evidence="12"/>
<keyword evidence="2 12" id="KW-0004">4Fe-4S</keyword>
<dbReference type="Gene3D" id="3.60.130.10">
    <property type="entry name" value="Clavaminate synthase-like"/>
    <property type="match status" value="1"/>
</dbReference>
<evidence type="ECO:0000313" key="18">
    <source>
        <dbReference type="Proteomes" id="UP001210925"/>
    </source>
</evidence>
<dbReference type="SFLD" id="SFLDS00029">
    <property type="entry name" value="Radical_SAM"/>
    <property type="match status" value="1"/>
</dbReference>
<keyword evidence="18" id="KW-1185">Reference proteome</keyword>
<dbReference type="GO" id="GO:0009249">
    <property type="term" value="P:protein lipoylation"/>
    <property type="evidence" value="ECO:0007669"/>
    <property type="project" value="UniProtKB-UniRule"/>
</dbReference>
<gene>
    <name evidence="17" type="ORF">HK103_002721</name>
</gene>
<feature type="binding site" evidence="12">
    <location>
        <position position="659"/>
    </location>
    <ligand>
        <name>[4Fe-4S] cluster</name>
        <dbReference type="ChEBI" id="CHEBI:49883"/>
        <label>1</label>
    </ligand>
</feature>
<evidence type="ECO:0000256" key="1">
    <source>
        <dbReference type="ARBA" id="ARBA00004173"/>
    </source>
</evidence>
<dbReference type="NCBIfam" id="NF009544">
    <property type="entry name" value="PRK12928.1"/>
    <property type="match status" value="1"/>
</dbReference>
<keyword evidence="8" id="KW-0560">Oxidoreductase</keyword>
<keyword evidence="5 12" id="KW-0479">Metal-binding</keyword>
<evidence type="ECO:0000256" key="6">
    <source>
        <dbReference type="ARBA" id="ARBA00022771"/>
    </source>
</evidence>
<feature type="binding site" evidence="12">
    <location>
        <position position="653"/>
    </location>
    <ligand>
        <name>[4Fe-4S] cluster</name>
        <dbReference type="ChEBI" id="CHEBI:49883"/>
        <label>1</label>
    </ligand>
</feature>
<dbReference type="SMART" id="SM00729">
    <property type="entry name" value="Elp3"/>
    <property type="match status" value="1"/>
</dbReference>
<dbReference type="InterPro" id="IPR003819">
    <property type="entry name" value="TauD/TfdA-like"/>
</dbReference>
<dbReference type="Pfam" id="PF01363">
    <property type="entry name" value="FYVE"/>
    <property type="match status" value="1"/>
</dbReference>
<accession>A0AAD5UMW3</accession>
<dbReference type="GO" id="GO:0016491">
    <property type="term" value="F:oxidoreductase activity"/>
    <property type="evidence" value="ECO:0007669"/>
    <property type="project" value="UniProtKB-KW"/>
</dbReference>
<dbReference type="InterPro" id="IPR003698">
    <property type="entry name" value="Lipoyl_synth"/>
</dbReference>
<dbReference type="NCBIfam" id="NF004019">
    <property type="entry name" value="PRK05481.1"/>
    <property type="match status" value="1"/>
</dbReference>
<dbReference type="InterPro" id="IPR013785">
    <property type="entry name" value="Aldolase_TIM"/>
</dbReference>
<dbReference type="Gene3D" id="3.20.20.70">
    <property type="entry name" value="Aldolase class I"/>
    <property type="match status" value="1"/>
</dbReference>
<dbReference type="GO" id="GO:0008270">
    <property type="term" value="F:zinc ion binding"/>
    <property type="evidence" value="ECO:0007669"/>
    <property type="project" value="UniProtKB-KW"/>
</dbReference>
<dbReference type="FunFam" id="3.20.20.70:FF:000036">
    <property type="entry name" value="Lipoyl synthase, mitochondrial"/>
    <property type="match status" value="1"/>
</dbReference>
<dbReference type="PANTHER" id="PTHR10949">
    <property type="entry name" value="LIPOYL SYNTHASE"/>
    <property type="match status" value="1"/>
</dbReference>
<comment type="function">
    <text evidence="12">Catalyzes the radical-mediated insertion of two sulfur atoms into the C-6 and C-8 positions of the octanoyl moiety bound to the lipoyl domains of lipoate-dependent enzymes, thereby converting the octanoylated domains into lipoylated derivatives.</text>
</comment>
<dbReference type="InterPro" id="IPR042098">
    <property type="entry name" value="TauD-like_sf"/>
</dbReference>
<evidence type="ECO:0000256" key="2">
    <source>
        <dbReference type="ARBA" id="ARBA00022485"/>
    </source>
</evidence>
<keyword evidence="9 12" id="KW-0408">Iron</keyword>
<dbReference type="EMBL" id="JADGKB010000002">
    <property type="protein sequence ID" value="KAJ3262307.1"/>
    <property type="molecule type" value="Genomic_DNA"/>
</dbReference>
<organism evidence="17 18">
    <name type="scientific">Boothiomyces macroporosus</name>
    <dbReference type="NCBI Taxonomy" id="261099"/>
    <lineage>
        <taxon>Eukaryota</taxon>
        <taxon>Fungi</taxon>
        <taxon>Fungi incertae sedis</taxon>
        <taxon>Chytridiomycota</taxon>
        <taxon>Chytridiomycota incertae sedis</taxon>
        <taxon>Chytridiomycetes</taxon>
        <taxon>Rhizophydiales</taxon>
        <taxon>Terramycetaceae</taxon>
        <taxon>Boothiomyces</taxon>
    </lineage>
</organism>
<evidence type="ECO:0000256" key="12">
    <source>
        <dbReference type="HAMAP-Rule" id="MF_03123"/>
    </source>
</evidence>
<evidence type="ECO:0000256" key="5">
    <source>
        <dbReference type="ARBA" id="ARBA00022723"/>
    </source>
</evidence>
<feature type="binding site" evidence="12">
    <location>
        <position position="901"/>
    </location>
    <ligand>
        <name>[4Fe-4S] cluster</name>
        <dbReference type="ChEBI" id="CHEBI:49883"/>
        <label>1</label>
    </ligand>
</feature>
<dbReference type="SUPFAM" id="SSF102114">
    <property type="entry name" value="Radical SAM enzymes"/>
    <property type="match status" value="1"/>
</dbReference>
<evidence type="ECO:0000256" key="13">
    <source>
        <dbReference type="PROSITE-ProRule" id="PRU00091"/>
    </source>
</evidence>
<dbReference type="SUPFAM" id="SSF57903">
    <property type="entry name" value="FYVE/PHD zinc finger"/>
    <property type="match status" value="1"/>
</dbReference>
<dbReference type="SFLD" id="SFLDF00271">
    <property type="entry name" value="lipoyl_synthase"/>
    <property type="match status" value="1"/>
</dbReference>
<dbReference type="InterPro" id="IPR007197">
    <property type="entry name" value="rSAM"/>
</dbReference>
<dbReference type="PANTHER" id="PTHR10949:SF0">
    <property type="entry name" value="LIPOYL SYNTHASE, MITOCHONDRIAL"/>
    <property type="match status" value="1"/>
</dbReference>
<dbReference type="SMART" id="SM00064">
    <property type="entry name" value="FYVE"/>
    <property type="match status" value="1"/>
</dbReference>
<keyword evidence="14" id="KW-0175">Coiled coil</keyword>
<dbReference type="PROSITE" id="PS51918">
    <property type="entry name" value="RADICAL_SAM"/>
    <property type="match status" value="1"/>
</dbReference>
<evidence type="ECO:0000256" key="3">
    <source>
        <dbReference type="ARBA" id="ARBA00022679"/>
    </source>
</evidence>
<dbReference type="InterPro" id="IPR006638">
    <property type="entry name" value="Elp3/MiaA/NifB-like_rSAM"/>
</dbReference>